<feature type="chain" id="PRO_5018114552" description="Outer membrane protein beta-barrel domain-containing protein" evidence="1">
    <location>
        <begin position="21"/>
        <end position="294"/>
    </location>
</feature>
<gene>
    <name evidence="2" type="ORF">EAX61_08355</name>
</gene>
<evidence type="ECO:0008006" key="4">
    <source>
        <dbReference type="Google" id="ProtNLM"/>
    </source>
</evidence>
<evidence type="ECO:0000313" key="3">
    <source>
        <dbReference type="Proteomes" id="UP000281985"/>
    </source>
</evidence>
<dbReference type="EMBL" id="REFV01000007">
    <property type="protein sequence ID" value="RMB59066.1"/>
    <property type="molecule type" value="Genomic_DNA"/>
</dbReference>
<evidence type="ECO:0000313" key="2">
    <source>
        <dbReference type="EMBL" id="RMB59066.1"/>
    </source>
</evidence>
<evidence type="ECO:0000256" key="1">
    <source>
        <dbReference type="SAM" id="SignalP"/>
    </source>
</evidence>
<keyword evidence="3" id="KW-1185">Reference proteome</keyword>
<accession>A0A3M0GP63</accession>
<organism evidence="2 3">
    <name type="scientific">Dokdonia sinensis</name>
    <dbReference type="NCBI Taxonomy" id="2479847"/>
    <lineage>
        <taxon>Bacteria</taxon>
        <taxon>Pseudomonadati</taxon>
        <taxon>Bacteroidota</taxon>
        <taxon>Flavobacteriia</taxon>
        <taxon>Flavobacteriales</taxon>
        <taxon>Flavobacteriaceae</taxon>
        <taxon>Dokdonia</taxon>
    </lineage>
</organism>
<dbReference type="OrthoDB" id="1411114at2"/>
<keyword evidence="1" id="KW-0732">Signal</keyword>
<protein>
    <recommendedName>
        <fullName evidence="4">Outer membrane protein beta-barrel domain-containing protein</fullName>
    </recommendedName>
</protein>
<name>A0A3M0GP63_9FLAO</name>
<dbReference type="Proteomes" id="UP000281985">
    <property type="component" value="Unassembled WGS sequence"/>
</dbReference>
<feature type="signal peptide" evidence="1">
    <location>
        <begin position="1"/>
        <end position="20"/>
    </location>
</feature>
<sequence length="294" mass="33136">MKRLLLTLCVALCCFTVATAQTQSYTINGNSYELQTEVEGPLTLLWNVIAQEYRYFIKKDDVVTELTNTEKNGDYQQEYKAQLQNATAGVAMNTNRLNLTLASLRKFVNDYNKKVDPTYQDNSFLTNLEYRLGAFGGVTNNIFTFNPNNESTPQFGIDFELYDAIALPSHSVVFQYKQTLSTDEFDYSSSQFSINHRLKFIKSNTIDVFLNTKLITVTNAQRDTEVIVTDENMTEVTLDDEGTSLQAPIIFGLGADIKVGPGFITVNYHDAVSIFNKSNDEFPVDVSAGYKIRL</sequence>
<reference evidence="2 3" key="1">
    <citation type="submission" date="2018-10" db="EMBL/GenBank/DDBJ databases">
        <title>Dokdonia luteus sp. nov., isolated from sea water.</title>
        <authorList>
            <person name="Zhou L.Y."/>
            <person name="Du Z.J."/>
        </authorList>
    </citation>
    <scope>NUCLEOTIDE SEQUENCE [LARGE SCALE GENOMIC DNA]</scope>
    <source>
        <strain evidence="2 3">SH27</strain>
    </source>
</reference>
<comment type="caution">
    <text evidence="2">The sequence shown here is derived from an EMBL/GenBank/DDBJ whole genome shotgun (WGS) entry which is preliminary data.</text>
</comment>
<dbReference type="AlphaFoldDB" id="A0A3M0GP63"/>
<dbReference type="RefSeq" id="WP_121917234.1">
    <property type="nucleotide sequence ID" value="NZ_REFV01000007.1"/>
</dbReference>
<proteinExistence type="predicted"/>